<sequence>MAQRYYLYYKQIGTGSLTVGKPSGYPGFLNNPDLKRMSFDLPADKGKAGEMIGRFVQDFQRLNAKKFSISNAVTQDSSTPVKPSPIKPPVISPGTGGTEPKPPAKIQTNSEKVEPDKEDNTMIIGGVLVLVLALIVWKSSQNKKKRKR</sequence>
<keyword evidence="2" id="KW-1133">Transmembrane helix</keyword>
<keyword evidence="2" id="KW-0472">Membrane</keyword>
<name>A0ABY2MV04_9LEPT</name>
<feature type="transmembrane region" description="Helical" evidence="2">
    <location>
        <begin position="120"/>
        <end position="137"/>
    </location>
</feature>
<evidence type="ECO:0000256" key="1">
    <source>
        <dbReference type="SAM" id="MobiDB-lite"/>
    </source>
</evidence>
<keyword evidence="2" id="KW-0812">Transmembrane</keyword>
<organism evidence="3 4">
    <name type="scientific">Leptospira stimsonii</name>
    <dbReference type="NCBI Taxonomy" id="2202203"/>
    <lineage>
        <taxon>Bacteria</taxon>
        <taxon>Pseudomonadati</taxon>
        <taxon>Spirochaetota</taxon>
        <taxon>Spirochaetia</taxon>
        <taxon>Leptospirales</taxon>
        <taxon>Leptospiraceae</taxon>
        <taxon>Leptospira</taxon>
    </lineage>
</organism>
<dbReference type="RefSeq" id="WP_135686615.1">
    <property type="nucleotide sequence ID" value="NZ_RQEQ01000008.1"/>
</dbReference>
<proteinExistence type="predicted"/>
<evidence type="ECO:0000313" key="3">
    <source>
        <dbReference type="EMBL" id="TGM08794.1"/>
    </source>
</evidence>
<gene>
    <name evidence="3" type="ORF">EHQ90_22150</name>
</gene>
<feature type="compositionally biased region" description="Pro residues" evidence="1">
    <location>
        <begin position="82"/>
        <end position="91"/>
    </location>
</feature>
<evidence type="ECO:0000313" key="4">
    <source>
        <dbReference type="Proteomes" id="UP000297422"/>
    </source>
</evidence>
<feature type="region of interest" description="Disordered" evidence="1">
    <location>
        <begin position="70"/>
        <end position="118"/>
    </location>
</feature>
<comment type="caution">
    <text evidence="3">The sequence shown here is derived from an EMBL/GenBank/DDBJ whole genome shotgun (WGS) entry which is preliminary data.</text>
</comment>
<protein>
    <submittedName>
        <fullName evidence="3">Uncharacterized protein</fullName>
    </submittedName>
</protein>
<accession>A0ABY2MV04</accession>
<reference evidence="4" key="1">
    <citation type="journal article" date="2019" name="PLoS Negl. Trop. Dis.">
        <title>Revisiting the worldwide diversity of Leptospira species in the environment.</title>
        <authorList>
            <person name="Vincent A.T."/>
            <person name="Schiettekatte O."/>
            <person name="Bourhy P."/>
            <person name="Veyrier F.J."/>
            <person name="Picardeau M."/>
        </authorList>
    </citation>
    <scope>NUCLEOTIDE SEQUENCE [LARGE SCALE GENOMIC DNA]</scope>
    <source>
        <strain evidence="4">201702407</strain>
    </source>
</reference>
<dbReference type="EMBL" id="RQGT01000134">
    <property type="protein sequence ID" value="TGM08794.1"/>
    <property type="molecule type" value="Genomic_DNA"/>
</dbReference>
<dbReference type="Proteomes" id="UP000297422">
    <property type="component" value="Unassembled WGS sequence"/>
</dbReference>
<keyword evidence="4" id="KW-1185">Reference proteome</keyword>
<evidence type="ECO:0000256" key="2">
    <source>
        <dbReference type="SAM" id="Phobius"/>
    </source>
</evidence>
<feature type="compositionally biased region" description="Polar residues" evidence="1">
    <location>
        <begin position="70"/>
        <end position="79"/>
    </location>
</feature>